<dbReference type="InterPro" id="IPR011335">
    <property type="entry name" value="Restrct_endonuc-II-like"/>
</dbReference>
<keyword evidence="2" id="KW-0378">Hydrolase</keyword>
<gene>
    <name evidence="2" type="ORF">COU28_04260</name>
</gene>
<evidence type="ECO:0000259" key="1">
    <source>
        <dbReference type="Pfam" id="PF04480"/>
    </source>
</evidence>
<dbReference type="Proteomes" id="UP000230852">
    <property type="component" value="Unassembled WGS sequence"/>
</dbReference>
<evidence type="ECO:0000313" key="3">
    <source>
        <dbReference type="Proteomes" id="UP000230852"/>
    </source>
</evidence>
<dbReference type="SUPFAM" id="SSF52980">
    <property type="entry name" value="Restriction endonuclease-like"/>
    <property type="match status" value="1"/>
</dbReference>
<sequence length="123" mass="15013">MQIRKTYRANDNATREKRKKLRSLPTKAEYVLWQELRKEKTGFRFRRQVSIGAFIVDFYCHELKLIIEIDGPIHENQKEYDYIRENYLKNSGYKVIRFTNEEVLFYRENTILKIKEICNTLSR</sequence>
<name>A0A2H0TXI1_9BACT</name>
<dbReference type="Pfam" id="PF04480">
    <property type="entry name" value="DUF559"/>
    <property type="match status" value="1"/>
</dbReference>
<dbReference type="EMBL" id="PFBU01000081">
    <property type="protein sequence ID" value="PIR77946.1"/>
    <property type="molecule type" value="Genomic_DNA"/>
</dbReference>
<protein>
    <submittedName>
        <fullName evidence="2">Restriction endonuclease</fullName>
    </submittedName>
</protein>
<dbReference type="InterPro" id="IPR047216">
    <property type="entry name" value="Endonuclease_DUF559_bact"/>
</dbReference>
<keyword evidence="2" id="KW-0540">Nuclease</keyword>
<accession>A0A2H0TXI1</accession>
<proteinExistence type="predicted"/>
<dbReference type="PANTHER" id="PTHR38590:SF1">
    <property type="entry name" value="BLL0828 PROTEIN"/>
    <property type="match status" value="1"/>
</dbReference>
<comment type="caution">
    <text evidence="2">The sequence shown here is derived from an EMBL/GenBank/DDBJ whole genome shotgun (WGS) entry which is preliminary data.</text>
</comment>
<organism evidence="2 3">
    <name type="scientific">Candidatus Magasanikbacteria bacterium CG10_big_fil_rev_8_21_14_0_10_36_16</name>
    <dbReference type="NCBI Taxonomy" id="1974645"/>
    <lineage>
        <taxon>Bacteria</taxon>
        <taxon>Candidatus Magasanikiibacteriota</taxon>
    </lineage>
</organism>
<dbReference type="InterPro" id="IPR007569">
    <property type="entry name" value="DUF559"/>
</dbReference>
<dbReference type="PANTHER" id="PTHR38590">
    <property type="entry name" value="BLL0828 PROTEIN"/>
    <property type="match status" value="1"/>
</dbReference>
<keyword evidence="2" id="KW-0255">Endonuclease</keyword>
<dbReference type="CDD" id="cd01038">
    <property type="entry name" value="Endonuclease_DUF559"/>
    <property type="match status" value="1"/>
</dbReference>
<evidence type="ECO:0000313" key="2">
    <source>
        <dbReference type="EMBL" id="PIR77946.1"/>
    </source>
</evidence>
<dbReference type="Gene3D" id="3.40.960.10">
    <property type="entry name" value="VSR Endonuclease"/>
    <property type="match status" value="1"/>
</dbReference>
<feature type="domain" description="DUF559" evidence="1">
    <location>
        <begin position="15"/>
        <end position="118"/>
    </location>
</feature>
<dbReference type="GO" id="GO:0004519">
    <property type="term" value="F:endonuclease activity"/>
    <property type="evidence" value="ECO:0007669"/>
    <property type="project" value="UniProtKB-KW"/>
</dbReference>
<reference evidence="3" key="1">
    <citation type="submission" date="2017-09" db="EMBL/GenBank/DDBJ databases">
        <title>Depth-based differentiation of microbial function through sediment-hosted aquifers and enrichment of novel symbionts in the deep terrestrial subsurface.</title>
        <authorList>
            <person name="Probst A.J."/>
            <person name="Ladd B."/>
            <person name="Jarett J.K."/>
            <person name="Geller-Mcgrath D.E."/>
            <person name="Sieber C.M.K."/>
            <person name="Emerson J.B."/>
            <person name="Anantharaman K."/>
            <person name="Thomas B.C."/>
            <person name="Malmstrom R."/>
            <person name="Stieglmeier M."/>
            <person name="Klingl A."/>
            <person name="Woyke T."/>
            <person name="Ryan C.M."/>
            <person name="Banfield J.F."/>
        </authorList>
    </citation>
    <scope>NUCLEOTIDE SEQUENCE [LARGE SCALE GENOMIC DNA]</scope>
</reference>
<dbReference type="AlphaFoldDB" id="A0A2H0TXI1"/>